<protein>
    <submittedName>
        <fullName evidence="5">Transferase hexapeptide (Six repeat-containing protein)</fullName>
    </submittedName>
</protein>
<keyword evidence="6" id="KW-1185">Reference proteome</keyword>
<evidence type="ECO:0000256" key="1">
    <source>
        <dbReference type="ARBA" id="ARBA00007274"/>
    </source>
</evidence>
<proteinExistence type="inferred from homology"/>
<keyword evidence="2 5" id="KW-0808">Transferase</keyword>
<name>A0A1T5N2D4_9BACT</name>
<dbReference type="InterPro" id="IPR018357">
    <property type="entry name" value="Hexapep_transf_CS"/>
</dbReference>
<evidence type="ECO:0000256" key="2">
    <source>
        <dbReference type="ARBA" id="ARBA00022679"/>
    </source>
</evidence>
<dbReference type="STRING" id="393003.SAMN05660461_0040"/>
<dbReference type="InterPro" id="IPR001451">
    <property type="entry name" value="Hexapep"/>
</dbReference>
<evidence type="ECO:0000256" key="4">
    <source>
        <dbReference type="ARBA" id="ARBA00023315"/>
    </source>
</evidence>
<dbReference type="InterPro" id="IPR011004">
    <property type="entry name" value="Trimer_LpxA-like_sf"/>
</dbReference>
<dbReference type="PANTHER" id="PTHR23416">
    <property type="entry name" value="SIALIC ACID SYNTHASE-RELATED"/>
    <property type="match status" value="1"/>
</dbReference>
<evidence type="ECO:0000313" key="5">
    <source>
        <dbReference type="EMBL" id="SKC94635.1"/>
    </source>
</evidence>
<reference evidence="5 6" key="1">
    <citation type="submission" date="2017-02" db="EMBL/GenBank/DDBJ databases">
        <authorList>
            <person name="Peterson S.W."/>
        </authorList>
    </citation>
    <scope>NUCLEOTIDE SEQUENCE [LARGE SCALE GENOMIC DNA]</scope>
    <source>
        <strain evidence="5 6">DSM 18108</strain>
    </source>
</reference>
<comment type="similarity">
    <text evidence="1">Belongs to the transferase hexapeptide repeat family.</text>
</comment>
<dbReference type="CDD" id="cd04647">
    <property type="entry name" value="LbH_MAT_like"/>
    <property type="match status" value="1"/>
</dbReference>
<keyword evidence="3" id="KW-0677">Repeat</keyword>
<dbReference type="EMBL" id="FUZZ01000001">
    <property type="protein sequence ID" value="SKC94635.1"/>
    <property type="molecule type" value="Genomic_DNA"/>
</dbReference>
<dbReference type="PANTHER" id="PTHR23416:SF23">
    <property type="entry name" value="ACETYLTRANSFERASE C18B11.09C-RELATED"/>
    <property type="match status" value="1"/>
</dbReference>
<evidence type="ECO:0000313" key="6">
    <source>
        <dbReference type="Proteomes" id="UP000190166"/>
    </source>
</evidence>
<sequence length="204" mass="22186">MSIKDKLKQHPGLKKLALYLLMPKHQARPRLWVRLFINPFIHKKGKGSLIRRRTRMDVLPFNTFTLGSYSTIEDFATVNNGMGAVIIGNHVRIGIGNVLIGPVRIGDNVILAQNIVLSGLNHGYQDPDVPIALQPCTVGEIVVEADCWIGANSVITAGVTIGRHAVVAGGSVVTKDVPPFTIVAGNPARPIRQYQPSSGTWEKI</sequence>
<dbReference type="GO" id="GO:0008374">
    <property type="term" value="F:O-acyltransferase activity"/>
    <property type="evidence" value="ECO:0007669"/>
    <property type="project" value="TreeGrafter"/>
</dbReference>
<dbReference type="Pfam" id="PF14602">
    <property type="entry name" value="Hexapep_2"/>
    <property type="match status" value="2"/>
</dbReference>
<dbReference type="SUPFAM" id="SSF51161">
    <property type="entry name" value="Trimeric LpxA-like enzymes"/>
    <property type="match status" value="1"/>
</dbReference>
<evidence type="ECO:0000256" key="3">
    <source>
        <dbReference type="ARBA" id="ARBA00022737"/>
    </source>
</evidence>
<dbReference type="InterPro" id="IPR051159">
    <property type="entry name" value="Hexapeptide_acetyltransf"/>
</dbReference>
<accession>A0A1T5N2D4</accession>
<dbReference type="Gene3D" id="2.160.10.10">
    <property type="entry name" value="Hexapeptide repeat proteins"/>
    <property type="match status" value="2"/>
</dbReference>
<dbReference type="RefSeq" id="WP_079467409.1">
    <property type="nucleotide sequence ID" value="NZ_FUZZ01000001.1"/>
</dbReference>
<dbReference type="Proteomes" id="UP000190166">
    <property type="component" value="Unassembled WGS sequence"/>
</dbReference>
<organism evidence="5 6">
    <name type="scientific">Chitinophaga ginsengisegetis</name>
    <dbReference type="NCBI Taxonomy" id="393003"/>
    <lineage>
        <taxon>Bacteria</taxon>
        <taxon>Pseudomonadati</taxon>
        <taxon>Bacteroidota</taxon>
        <taxon>Chitinophagia</taxon>
        <taxon>Chitinophagales</taxon>
        <taxon>Chitinophagaceae</taxon>
        <taxon>Chitinophaga</taxon>
    </lineage>
</organism>
<gene>
    <name evidence="5" type="ORF">SAMN05660461_0040</name>
</gene>
<dbReference type="GO" id="GO:0005829">
    <property type="term" value="C:cytosol"/>
    <property type="evidence" value="ECO:0007669"/>
    <property type="project" value="TreeGrafter"/>
</dbReference>
<dbReference type="PROSITE" id="PS00101">
    <property type="entry name" value="HEXAPEP_TRANSFERASES"/>
    <property type="match status" value="1"/>
</dbReference>
<dbReference type="AlphaFoldDB" id="A0A1T5N2D4"/>
<keyword evidence="4" id="KW-0012">Acyltransferase</keyword>